<dbReference type="KEGG" id="pacp:FAZ97_31225"/>
<evidence type="ECO:0000313" key="2">
    <source>
        <dbReference type="Proteomes" id="UP000434209"/>
    </source>
</evidence>
<keyword evidence="2" id="KW-1185">Reference proteome</keyword>
<dbReference type="AlphaFoldDB" id="A0A7Z2JD14"/>
<dbReference type="RefSeq" id="WP_158762650.1">
    <property type="nucleotide sequence ID" value="NZ_CP046912.1"/>
</dbReference>
<proteinExistence type="predicted"/>
<dbReference type="Proteomes" id="UP000434209">
    <property type="component" value="Chromosome 4"/>
</dbReference>
<dbReference type="EMBL" id="CP046912">
    <property type="protein sequence ID" value="QGZ59468.1"/>
    <property type="molecule type" value="Genomic_DNA"/>
</dbReference>
<protein>
    <recommendedName>
        <fullName evidence="3">Phage baseplate protein</fullName>
    </recommendedName>
</protein>
<accession>A0A7Z2JD14</accession>
<evidence type="ECO:0000313" key="1">
    <source>
        <dbReference type="EMBL" id="QGZ59468.1"/>
    </source>
</evidence>
<sequence length="235" mass="25766">MRTLSQAELLDLWERGHALHPIDRGLLAIHAAFPETQGESVADWPLGQRNRALAQWRCASFGARLRGWTACRQCAQALEFELDAHAITQTPVATGAQAVESGGAAFRLPTSRDLARIAAIDDADEAARRLVEQCWLDEAGTPGAWSDAQVEAIGEALARADPLAEIVLDFDCPACGESFQESLDLPAFVWAEMEAQARRLLWEIHTLASAYGWSEAAILALNASRRARYLEMVRT</sequence>
<name>A0A7Z2JD14_9BURK</name>
<evidence type="ECO:0008006" key="3">
    <source>
        <dbReference type="Google" id="ProtNLM"/>
    </source>
</evidence>
<reference evidence="1 2" key="1">
    <citation type="submission" date="2019-12" db="EMBL/GenBank/DDBJ databases">
        <title>Paraburkholderia acidiphila 7Q-K02 sp. nov and Paraburkholderia acidisoli DHF22 sp. nov., two strains isolated from forest soil.</title>
        <authorList>
            <person name="Gao Z."/>
            <person name="Qiu L."/>
        </authorList>
    </citation>
    <scope>NUCLEOTIDE SEQUENCE [LARGE SCALE GENOMIC DNA]</scope>
    <source>
        <strain evidence="1 2">7Q-K02</strain>
    </source>
</reference>
<gene>
    <name evidence="1" type="ORF">FAZ97_31225</name>
</gene>
<organism evidence="1 2">
    <name type="scientific">Paraburkholderia acidiphila</name>
    <dbReference type="NCBI Taxonomy" id="2571747"/>
    <lineage>
        <taxon>Bacteria</taxon>
        <taxon>Pseudomonadati</taxon>
        <taxon>Pseudomonadota</taxon>
        <taxon>Betaproteobacteria</taxon>
        <taxon>Burkholderiales</taxon>
        <taxon>Burkholderiaceae</taxon>
        <taxon>Paraburkholderia</taxon>
    </lineage>
</organism>
<dbReference type="OrthoDB" id="283948at2"/>